<protein>
    <submittedName>
        <fullName evidence="1">Uncharacterized protein</fullName>
    </submittedName>
</protein>
<dbReference type="AlphaFoldDB" id="A0ABD7WU20"/>
<dbReference type="EMBL" id="CP118718">
    <property type="protein sequence ID" value="WEA43820.1"/>
    <property type="molecule type" value="Genomic_DNA"/>
</dbReference>
<dbReference type="Proteomes" id="UP001220217">
    <property type="component" value="Chromosome"/>
</dbReference>
<proteinExistence type="predicted"/>
<evidence type="ECO:0000313" key="1">
    <source>
        <dbReference type="EMBL" id="WEA43820.1"/>
    </source>
</evidence>
<reference evidence="1 2" key="1">
    <citation type="submission" date="2023-02" db="EMBL/GenBank/DDBJ databases">
        <title>Complete genome sequence of Priestia aryabhattai G5MAi6, a methanol-tolerant strain isolated from tap water in Hong Kong.</title>
        <authorList>
            <person name="Leung K.M."/>
            <person name="Lai G.K.K."/>
            <person name="Griffin S.D.J."/>
        </authorList>
    </citation>
    <scope>NUCLEOTIDE SEQUENCE [LARGE SCALE GENOMIC DNA]</scope>
    <source>
        <strain evidence="1 2">G5MAi6</strain>
    </source>
</reference>
<evidence type="ECO:0000313" key="2">
    <source>
        <dbReference type="Proteomes" id="UP001220217"/>
    </source>
</evidence>
<organism evidence="1 2">
    <name type="scientific">Priestia aryabhattai</name>
    <name type="common">Bacillus aryabhattai</name>
    <dbReference type="NCBI Taxonomy" id="412384"/>
    <lineage>
        <taxon>Bacteria</taxon>
        <taxon>Bacillati</taxon>
        <taxon>Bacillota</taxon>
        <taxon>Bacilli</taxon>
        <taxon>Bacillales</taxon>
        <taxon>Bacillaceae</taxon>
        <taxon>Priestia</taxon>
    </lineage>
</organism>
<dbReference type="RefSeq" id="WP_275036531.1">
    <property type="nucleotide sequence ID" value="NZ_CP118718.1"/>
</dbReference>
<name>A0ABD7WU20_PRIAR</name>
<gene>
    <name evidence="1" type="ORF">PWO00_23795</name>
</gene>
<accession>A0ABD7WU20</accession>
<sequence>MKKDVKDRLLIRSIEAHKRILAEGQNVDLESLGFEKDTPIDRVLQYNAFTILTKLNFGQDQSVNAKSASTKYLSDLIKEESDIEVIIEKLIAYREQNVNS</sequence>